<protein>
    <submittedName>
        <fullName evidence="3">Elongation factor 1-alpha 1</fullName>
    </submittedName>
</protein>
<accession>A0ABQ9V5A0</accession>
<evidence type="ECO:0000256" key="2">
    <source>
        <dbReference type="ARBA" id="ARBA00023134"/>
    </source>
</evidence>
<keyword evidence="4" id="KW-1185">Reference proteome</keyword>
<dbReference type="SUPFAM" id="SSF52540">
    <property type="entry name" value="P-loop containing nucleoside triphosphate hydrolases"/>
    <property type="match status" value="1"/>
</dbReference>
<proteinExistence type="predicted"/>
<evidence type="ECO:0000256" key="1">
    <source>
        <dbReference type="ARBA" id="ARBA00022741"/>
    </source>
</evidence>
<dbReference type="InterPro" id="IPR050100">
    <property type="entry name" value="TRAFAC_GTPase_members"/>
</dbReference>
<reference evidence="3 4" key="1">
    <citation type="submission" date="2023-05" db="EMBL/GenBank/DDBJ databases">
        <title>B98-5 Cell Line De Novo Hybrid Assembly: An Optical Mapping Approach.</title>
        <authorList>
            <person name="Kananen K."/>
            <person name="Auerbach J.A."/>
            <person name="Kautto E."/>
            <person name="Blachly J.S."/>
        </authorList>
    </citation>
    <scope>NUCLEOTIDE SEQUENCE [LARGE SCALE GENOMIC DNA]</scope>
    <source>
        <strain evidence="3">B95-8</strain>
        <tissue evidence="3">Cell line</tissue>
    </source>
</reference>
<dbReference type="InterPro" id="IPR027417">
    <property type="entry name" value="P-loop_NTPase"/>
</dbReference>
<keyword evidence="2" id="KW-0342">GTP-binding</keyword>
<name>A0ABQ9V5A0_SAGOE</name>
<keyword evidence="3" id="KW-0648">Protein biosynthesis</keyword>
<evidence type="ECO:0000313" key="3">
    <source>
        <dbReference type="EMBL" id="KAK2104552.1"/>
    </source>
</evidence>
<dbReference type="GO" id="GO:0003746">
    <property type="term" value="F:translation elongation factor activity"/>
    <property type="evidence" value="ECO:0007669"/>
    <property type="project" value="UniProtKB-KW"/>
</dbReference>
<organism evidence="3 4">
    <name type="scientific">Saguinus oedipus</name>
    <name type="common">Cotton-top tamarin</name>
    <name type="synonym">Oedipomidas oedipus</name>
    <dbReference type="NCBI Taxonomy" id="9490"/>
    <lineage>
        <taxon>Eukaryota</taxon>
        <taxon>Metazoa</taxon>
        <taxon>Chordata</taxon>
        <taxon>Craniata</taxon>
        <taxon>Vertebrata</taxon>
        <taxon>Euteleostomi</taxon>
        <taxon>Mammalia</taxon>
        <taxon>Eutheria</taxon>
        <taxon>Euarchontoglires</taxon>
        <taxon>Primates</taxon>
        <taxon>Haplorrhini</taxon>
        <taxon>Platyrrhini</taxon>
        <taxon>Cebidae</taxon>
        <taxon>Callitrichinae</taxon>
        <taxon>Saguinus</taxon>
    </lineage>
</organism>
<dbReference type="Gene3D" id="3.40.50.300">
    <property type="entry name" value="P-loop containing nucleotide triphosphate hydrolases"/>
    <property type="match status" value="1"/>
</dbReference>
<sequence length="121" mass="13554">MKQLILAVSKIDSTEPLYSQKKNKEIVKEISTFLKKTGYNLDTVAFVSISGWNGDSMLKPSAHRPWFKGWKVTHKDDNPSETTLLEALNCILPPTCPTDSSFHLPLQDIYRIGGTDTISVD</sequence>
<comment type="caution">
    <text evidence="3">The sequence shown here is derived from an EMBL/GenBank/DDBJ whole genome shotgun (WGS) entry which is preliminary data.</text>
</comment>
<keyword evidence="1" id="KW-0547">Nucleotide-binding</keyword>
<keyword evidence="3" id="KW-0251">Elongation factor</keyword>
<gene>
    <name evidence="3" type="primary">EEF1A1_18</name>
    <name evidence="3" type="ORF">P7K49_018408</name>
</gene>
<dbReference type="PANTHER" id="PTHR23115">
    <property type="entry name" value="TRANSLATION FACTOR"/>
    <property type="match status" value="1"/>
</dbReference>
<dbReference type="EMBL" id="JASSZA010000008">
    <property type="protein sequence ID" value="KAK2104552.1"/>
    <property type="molecule type" value="Genomic_DNA"/>
</dbReference>
<evidence type="ECO:0000313" key="4">
    <source>
        <dbReference type="Proteomes" id="UP001266305"/>
    </source>
</evidence>
<dbReference type="Proteomes" id="UP001266305">
    <property type="component" value="Unassembled WGS sequence"/>
</dbReference>